<evidence type="ECO:0000256" key="2">
    <source>
        <dbReference type="ARBA" id="ARBA00048461"/>
    </source>
</evidence>
<accession>A0AAF0IVU0</accession>
<evidence type="ECO:0000313" key="4">
    <source>
        <dbReference type="EMBL" id="WFD19986.1"/>
    </source>
</evidence>
<dbReference type="PANTHER" id="PTHR35560">
    <property type="entry name" value="BLL0132 PROTEIN"/>
    <property type="match status" value="1"/>
</dbReference>
<evidence type="ECO:0000256" key="3">
    <source>
        <dbReference type="SAM" id="MobiDB-lite"/>
    </source>
</evidence>
<evidence type="ECO:0000256" key="1">
    <source>
        <dbReference type="ARBA" id="ARBA00047591"/>
    </source>
</evidence>
<feature type="region of interest" description="Disordered" evidence="3">
    <location>
        <begin position="1"/>
        <end position="26"/>
    </location>
</feature>
<sequence length="318" mass="35353">MRAEYVSLSDLSQNHDPREEPPGSYLASLPVRDGAEIATYMTQSVDRNKTKHAVIVIHGSLRDAENYWTVMNATFMAVTQADYPNVDRNAIVAAPLFYSTRLNSGEYTDSQLAWGDINVWQSGERSNHPKGVDISSYEVIEKLLEYFSDKSRFPNMQNITVAGHSGGAQVSGRLASVLTRLPEVHVRFLVADPSSQVYYTHDRPITNTSIVDKSQCSLYNTWRYGFDKFDLEPYAGHKPTEYFRNFASRDVVILAGQLDVENNGDQDHEGVSAINFSDAPIAANPQSVLNSGTVSHHHLCLSASLPLLILFLNILGLL</sequence>
<keyword evidence="5" id="KW-1185">Reference proteome</keyword>
<dbReference type="EMBL" id="CP119911">
    <property type="protein sequence ID" value="WFD19986.1"/>
    <property type="molecule type" value="Genomic_DNA"/>
</dbReference>
<organism evidence="4 5">
    <name type="scientific">Malassezia caprae</name>
    <dbReference type="NCBI Taxonomy" id="1381934"/>
    <lineage>
        <taxon>Eukaryota</taxon>
        <taxon>Fungi</taxon>
        <taxon>Dikarya</taxon>
        <taxon>Basidiomycota</taxon>
        <taxon>Ustilaginomycotina</taxon>
        <taxon>Malasseziomycetes</taxon>
        <taxon>Malasseziales</taxon>
        <taxon>Malasseziaceae</taxon>
        <taxon>Malassezia</taxon>
    </lineage>
</organism>
<dbReference type="Proteomes" id="UP001220961">
    <property type="component" value="Chromosome 4"/>
</dbReference>
<evidence type="ECO:0000313" key="5">
    <source>
        <dbReference type="Proteomes" id="UP001220961"/>
    </source>
</evidence>
<comment type="catalytic activity">
    <reaction evidence="1">
        <text>a diacylglycerol + H2O = a monoacylglycerol + a fatty acid + H(+)</text>
        <dbReference type="Rhea" id="RHEA:32731"/>
        <dbReference type="ChEBI" id="CHEBI:15377"/>
        <dbReference type="ChEBI" id="CHEBI:15378"/>
        <dbReference type="ChEBI" id="CHEBI:17408"/>
        <dbReference type="ChEBI" id="CHEBI:18035"/>
        <dbReference type="ChEBI" id="CHEBI:28868"/>
    </reaction>
</comment>
<gene>
    <name evidence="4" type="ORF">MCAP1_002230</name>
</gene>
<dbReference type="SUPFAM" id="SSF53474">
    <property type="entry name" value="alpha/beta-Hydrolases"/>
    <property type="match status" value="1"/>
</dbReference>
<reference evidence="4" key="1">
    <citation type="submission" date="2023-03" db="EMBL/GenBank/DDBJ databases">
        <title>Mating type loci evolution in Malassezia.</title>
        <authorList>
            <person name="Coelho M.A."/>
        </authorList>
    </citation>
    <scope>NUCLEOTIDE SEQUENCE</scope>
    <source>
        <strain evidence="4">CBS 10434</strain>
    </source>
</reference>
<dbReference type="InterPro" id="IPR029058">
    <property type="entry name" value="AB_hydrolase_fold"/>
</dbReference>
<dbReference type="PANTHER" id="PTHR35560:SF3">
    <property type="entry name" value="PEPTIDASE S9 PROLYL OLIGOPEPTIDASE CATALYTIC DOMAIN-CONTAINING PROTEIN"/>
    <property type="match status" value="1"/>
</dbReference>
<name>A0AAF0IVU0_9BASI</name>
<protein>
    <submittedName>
        <fullName evidence="4">Uncharacterized protein</fullName>
    </submittedName>
</protein>
<dbReference type="AlphaFoldDB" id="A0AAF0IVU0"/>
<proteinExistence type="predicted"/>
<comment type="catalytic activity">
    <reaction evidence="2">
        <text>a monoacylglycerol + H2O = glycerol + a fatty acid + H(+)</text>
        <dbReference type="Rhea" id="RHEA:15245"/>
        <dbReference type="ChEBI" id="CHEBI:15377"/>
        <dbReference type="ChEBI" id="CHEBI:15378"/>
        <dbReference type="ChEBI" id="CHEBI:17408"/>
        <dbReference type="ChEBI" id="CHEBI:17754"/>
        <dbReference type="ChEBI" id="CHEBI:28868"/>
    </reaction>
</comment>
<dbReference type="Gene3D" id="3.40.50.1820">
    <property type="entry name" value="alpha/beta hydrolase"/>
    <property type="match status" value="1"/>
</dbReference>